<accession>A0AAQ3QEE1</accession>
<name>A0AAQ3QEE1_9LILI</name>
<evidence type="ECO:0000313" key="1">
    <source>
        <dbReference type="EMBL" id="WOL07904.1"/>
    </source>
</evidence>
<dbReference type="AlphaFoldDB" id="A0AAQ3QEE1"/>
<sequence>MQPVDRATSWLRIPTVLVLFRPFRRWFCSEVDSFKSVEIDKSVNVSVIACNSVNDVVSVGNKGGGEIRAMGNKEETEVTVGVKCLKNIGQQKQPSSWAALFGEAQVLEEFSEKEGQDEKLRKVQIGSSSEVVIDEKLMSAARSGWTNYGRTPTLEIV</sequence>
<evidence type="ECO:0000313" key="2">
    <source>
        <dbReference type="Proteomes" id="UP001327560"/>
    </source>
</evidence>
<dbReference type="Proteomes" id="UP001327560">
    <property type="component" value="Chromosome 5"/>
</dbReference>
<dbReference type="EMBL" id="CP136894">
    <property type="protein sequence ID" value="WOL07904.1"/>
    <property type="molecule type" value="Genomic_DNA"/>
</dbReference>
<reference evidence="1 2" key="1">
    <citation type="submission" date="2023-10" db="EMBL/GenBank/DDBJ databases">
        <title>Chromosome-scale genome assembly provides insights into flower coloration mechanisms of Canna indica.</title>
        <authorList>
            <person name="Li C."/>
        </authorList>
    </citation>
    <scope>NUCLEOTIDE SEQUENCE [LARGE SCALE GENOMIC DNA]</scope>
    <source>
        <tissue evidence="1">Flower</tissue>
    </source>
</reference>
<proteinExistence type="predicted"/>
<gene>
    <name evidence="1" type="ORF">Cni_G16654</name>
</gene>
<protein>
    <submittedName>
        <fullName evidence="1">Uncharacterized protein</fullName>
    </submittedName>
</protein>
<organism evidence="1 2">
    <name type="scientific">Canna indica</name>
    <name type="common">Indian-shot</name>
    <dbReference type="NCBI Taxonomy" id="4628"/>
    <lineage>
        <taxon>Eukaryota</taxon>
        <taxon>Viridiplantae</taxon>
        <taxon>Streptophyta</taxon>
        <taxon>Embryophyta</taxon>
        <taxon>Tracheophyta</taxon>
        <taxon>Spermatophyta</taxon>
        <taxon>Magnoliopsida</taxon>
        <taxon>Liliopsida</taxon>
        <taxon>Zingiberales</taxon>
        <taxon>Cannaceae</taxon>
        <taxon>Canna</taxon>
    </lineage>
</organism>
<keyword evidence="2" id="KW-1185">Reference proteome</keyword>